<dbReference type="InterPro" id="IPR035906">
    <property type="entry name" value="MetI-like_sf"/>
</dbReference>
<proteinExistence type="inferred from homology"/>
<evidence type="ECO:0000256" key="5">
    <source>
        <dbReference type="ARBA" id="ARBA00022692"/>
    </source>
</evidence>
<sequence length="289" mass="30610">MTGAATLPGGRPVSDLEAGRRAYRRSRSTRSALVAVASTVVVAAILTGVLVASPGWAVAQRTFLNPAEAVRVLPALLAGLWVNVYVLVFAAIGVAIGATALAIVRTTRAPVLAPLRLAATVYVDVFRGVPVIVMLYLIGFGVPALGLFGLIDPRLLGGVALVICYCAYVAEVLRAGIESVHPSQRLAARSLGLTYGQTLRLVVLPQGVRRVTPALMNDFVSMQKDVGLISVLGVVDVIRQAGIEVPNSYNYTSYVVAGLLFVLLSLPFIRVTDLLERRARARELQGSVV</sequence>
<evidence type="ECO:0000256" key="4">
    <source>
        <dbReference type="ARBA" id="ARBA00022475"/>
    </source>
</evidence>
<dbReference type="SUPFAM" id="SSF161098">
    <property type="entry name" value="MetI-like"/>
    <property type="match status" value="1"/>
</dbReference>
<evidence type="ECO:0000259" key="10">
    <source>
        <dbReference type="PROSITE" id="PS50928"/>
    </source>
</evidence>
<feature type="transmembrane region" description="Helical" evidence="9">
    <location>
        <begin position="125"/>
        <end position="149"/>
    </location>
</feature>
<dbReference type="RefSeq" id="WP_377934610.1">
    <property type="nucleotide sequence ID" value="NZ_JBHUEA010000014.1"/>
</dbReference>
<dbReference type="PANTHER" id="PTHR30614:SF20">
    <property type="entry name" value="GLUTAMINE TRANSPORT SYSTEM PERMEASE PROTEIN GLNP"/>
    <property type="match status" value="1"/>
</dbReference>
<feature type="transmembrane region" description="Helical" evidence="9">
    <location>
        <begin position="155"/>
        <end position="177"/>
    </location>
</feature>
<keyword evidence="4" id="KW-1003">Cell membrane</keyword>
<evidence type="ECO:0000256" key="7">
    <source>
        <dbReference type="ARBA" id="ARBA00022989"/>
    </source>
</evidence>
<keyword evidence="3 9" id="KW-0813">Transport</keyword>
<dbReference type="PROSITE" id="PS50928">
    <property type="entry name" value="ABC_TM1"/>
    <property type="match status" value="1"/>
</dbReference>
<gene>
    <name evidence="11" type="ORF">ACFSBI_10265</name>
</gene>
<feature type="transmembrane region" description="Helical" evidence="9">
    <location>
        <begin position="78"/>
        <end position="104"/>
    </location>
</feature>
<comment type="caution">
    <text evidence="11">The sequence shown here is derived from an EMBL/GenBank/DDBJ whole genome shotgun (WGS) entry which is preliminary data.</text>
</comment>
<evidence type="ECO:0000256" key="1">
    <source>
        <dbReference type="ARBA" id="ARBA00004651"/>
    </source>
</evidence>
<keyword evidence="8 9" id="KW-0472">Membrane</keyword>
<evidence type="ECO:0000256" key="3">
    <source>
        <dbReference type="ARBA" id="ARBA00022448"/>
    </source>
</evidence>
<feature type="transmembrane region" description="Helical" evidence="9">
    <location>
        <begin position="226"/>
        <end position="243"/>
    </location>
</feature>
<comment type="subcellular location">
    <subcellularLocation>
        <location evidence="1 9">Cell membrane</location>
        <topology evidence="1 9">Multi-pass membrane protein</topology>
    </subcellularLocation>
</comment>
<evidence type="ECO:0000256" key="2">
    <source>
        <dbReference type="ARBA" id="ARBA00010072"/>
    </source>
</evidence>
<dbReference type="NCBIfam" id="TIGR01726">
    <property type="entry name" value="HEQRo_perm_3TM"/>
    <property type="match status" value="1"/>
</dbReference>
<evidence type="ECO:0000313" key="11">
    <source>
        <dbReference type="EMBL" id="MFD1721937.1"/>
    </source>
</evidence>
<evidence type="ECO:0000256" key="8">
    <source>
        <dbReference type="ARBA" id="ARBA00023136"/>
    </source>
</evidence>
<evidence type="ECO:0000313" key="12">
    <source>
        <dbReference type="Proteomes" id="UP001597347"/>
    </source>
</evidence>
<evidence type="ECO:0000256" key="9">
    <source>
        <dbReference type="RuleBase" id="RU363032"/>
    </source>
</evidence>
<keyword evidence="5 9" id="KW-0812">Transmembrane</keyword>
<reference evidence="12" key="1">
    <citation type="journal article" date="2019" name="Int. J. Syst. Evol. Microbiol.">
        <title>The Global Catalogue of Microorganisms (GCM) 10K type strain sequencing project: providing services to taxonomists for standard genome sequencing and annotation.</title>
        <authorList>
            <consortium name="The Broad Institute Genomics Platform"/>
            <consortium name="The Broad Institute Genome Sequencing Center for Infectious Disease"/>
            <person name="Wu L."/>
            <person name="Ma J."/>
        </authorList>
    </citation>
    <scope>NUCLEOTIDE SEQUENCE [LARGE SCALE GENOMIC DNA]</scope>
    <source>
        <strain evidence="12">CGMCC 1.12471</strain>
    </source>
</reference>
<feature type="domain" description="ABC transmembrane type-1" evidence="10">
    <location>
        <begin position="88"/>
        <end position="272"/>
    </location>
</feature>
<dbReference type="EMBL" id="JBHUEA010000014">
    <property type="protein sequence ID" value="MFD1721937.1"/>
    <property type="molecule type" value="Genomic_DNA"/>
</dbReference>
<feature type="transmembrane region" description="Helical" evidence="9">
    <location>
        <begin position="32"/>
        <end position="58"/>
    </location>
</feature>
<dbReference type="InterPro" id="IPR000515">
    <property type="entry name" value="MetI-like"/>
</dbReference>
<accession>A0ABW4LF98</accession>
<feature type="transmembrane region" description="Helical" evidence="9">
    <location>
        <begin position="249"/>
        <end position="269"/>
    </location>
</feature>
<dbReference type="PANTHER" id="PTHR30614">
    <property type="entry name" value="MEMBRANE COMPONENT OF AMINO ACID ABC TRANSPORTER"/>
    <property type="match status" value="1"/>
</dbReference>
<dbReference type="InterPro" id="IPR010065">
    <property type="entry name" value="AA_ABC_transptr_permease_3TM"/>
</dbReference>
<keyword evidence="6" id="KW-0029">Amino-acid transport</keyword>
<keyword evidence="12" id="KW-1185">Reference proteome</keyword>
<name>A0ABW4LF98_9MICO</name>
<dbReference type="Pfam" id="PF00528">
    <property type="entry name" value="BPD_transp_1"/>
    <property type="match status" value="1"/>
</dbReference>
<dbReference type="Gene3D" id="1.10.3720.10">
    <property type="entry name" value="MetI-like"/>
    <property type="match status" value="1"/>
</dbReference>
<dbReference type="InterPro" id="IPR043429">
    <property type="entry name" value="ArtM/GltK/GlnP/TcyL/YhdX-like"/>
</dbReference>
<comment type="similarity">
    <text evidence="2">Belongs to the binding-protein-dependent transport system permease family. HisMQ subfamily.</text>
</comment>
<dbReference type="Proteomes" id="UP001597347">
    <property type="component" value="Unassembled WGS sequence"/>
</dbReference>
<evidence type="ECO:0000256" key="6">
    <source>
        <dbReference type="ARBA" id="ARBA00022970"/>
    </source>
</evidence>
<keyword evidence="7 9" id="KW-1133">Transmembrane helix</keyword>
<organism evidence="11 12">
    <name type="scientific">Amnibacterium endophyticum</name>
    <dbReference type="NCBI Taxonomy" id="2109337"/>
    <lineage>
        <taxon>Bacteria</taxon>
        <taxon>Bacillati</taxon>
        <taxon>Actinomycetota</taxon>
        <taxon>Actinomycetes</taxon>
        <taxon>Micrococcales</taxon>
        <taxon>Microbacteriaceae</taxon>
        <taxon>Amnibacterium</taxon>
    </lineage>
</organism>
<protein>
    <submittedName>
        <fullName evidence="11">Amino acid ABC transporter permease</fullName>
    </submittedName>
</protein>
<dbReference type="CDD" id="cd06261">
    <property type="entry name" value="TM_PBP2"/>
    <property type="match status" value="1"/>
</dbReference>